<feature type="domain" description="Squalene cyclase N-terminal" evidence="3">
    <location>
        <begin position="274"/>
        <end position="541"/>
    </location>
</feature>
<dbReference type="AlphaFoldDB" id="A0A0M0JCZ9"/>
<dbReference type="OrthoDB" id="21502at2759"/>
<evidence type="ECO:0000256" key="2">
    <source>
        <dbReference type="SAM" id="Phobius"/>
    </source>
</evidence>
<evidence type="ECO:0000313" key="4">
    <source>
        <dbReference type="EMBL" id="KOO24370.1"/>
    </source>
</evidence>
<feature type="transmembrane region" description="Helical" evidence="2">
    <location>
        <begin position="49"/>
        <end position="73"/>
    </location>
</feature>
<keyword evidence="2" id="KW-0472">Membrane</keyword>
<organism evidence="4 5">
    <name type="scientific">Chrysochromulina tobinii</name>
    <dbReference type="NCBI Taxonomy" id="1460289"/>
    <lineage>
        <taxon>Eukaryota</taxon>
        <taxon>Haptista</taxon>
        <taxon>Haptophyta</taxon>
        <taxon>Prymnesiophyceae</taxon>
        <taxon>Prymnesiales</taxon>
        <taxon>Chrysochromulinaceae</taxon>
        <taxon>Chrysochromulina</taxon>
    </lineage>
</organism>
<dbReference type="Pfam" id="PF13249">
    <property type="entry name" value="SQHop_cyclase_N"/>
    <property type="match status" value="1"/>
</dbReference>
<gene>
    <name evidence="4" type="ORF">Ctob_001004</name>
</gene>
<comment type="caution">
    <text evidence="4">The sequence shown here is derived from an EMBL/GenBank/DDBJ whole genome shotgun (WGS) entry which is preliminary data.</text>
</comment>
<dbReference type="InterPro" id="IPR008930">
    <property type="entry name" value="Terpenoid_cyclase/PrenylTrfase"/>
</dbReference>
<dbReference type="GO" id="GO:0016104">
    <property type="term" value="P:triterpenoid biosynthetic process"/>
    <property type="evidence" value="ECO:0007669"/>
    <property type="project" value="InterPro"/>
</dbReference>
<dbReference type="GO" id="GO:0005811">
    <property type="term" value="C:lipid droplet"/>
    <property type="evidence" value="ECO:0007669"/>
    <property type="project" value="InterPro"/>
</dbReference>
<dbReference type="GO" id="GO:0016866">
    <property type="term" value="F:intramolecular transferase activity"/>
    <property type="evidence" value="ECO:0007669"/>
    <property type="project" value="InterPro"/>
</dbReference>
<evidence type="ECO:0000256" key="1">
    <source>
        <dbReference type="ARBA" id="ARBA00009755"/>
    </source>
</evidence>
<dbReference type="InterPro" id="IPR032697">
    <property type="entry name" value="SQ_cyclase_N"/>
</dbReference>
<name>A0A0M0JCZ9_9EUKA</name>
<comment type="similarity">
    <text evidence="1">Belongs to the terpene cyclase/mutase family.</text>
</comment>
<proteinExistence type="inferred from homology"/>
<dbReference type="SUPFAM" id="SSF48239">
    <property type="entry name" value="Terpenoid cyclases/Protein prenyltransferases"/>
    <property type="match status" value="1"/>
</dbReference>
<dbReference type="EMBL" id="JWZX01003100">
    <property type="protein sequence ID" value="KOO24370.1"/>
    <property type="molecule type" value="Genomic_DNA"/>
</dbReference>
<sequence>MSTGQLATNEGTWTYLLQVAAGCFANAASAQDAAAGMLRELGIGTRTHLLFQVATGCLTSSVVGLLFFGHALADVPLERMGTNTGAGYNTRVLGYDGARGEFSMFATLCIFGPWLLVVPCLSEQGALAVLSTLALLGLWYRFRIHASHPGGPRAHRILREPQWANKTSHLDAGWRCEVAEASHMHTHTSLPIGQTLTGEAAGRQIWHKVQLNPLQRGLSFGAEHKEKCGFNPSVNPNPEDEIWRAQRVQAWTARGNKVPDARWVPKTTLDALRKALSWYEVLQSDDGHWAGDYGGPHFLMPGLIVVWYVTGRLDTFLDGNQRAAMAHYLRVHQQLDGGWGMHIESPSTMFGSVMCYVALRLLGTLAEDPAMQRGCEFIRSYGGALYTGSWAKFYLCLLGVMDWKGHNVIPPEMWLLPRWMPFHPGRLWCHCRMVYLPMCYLYGHKFVYADAESDPLIAALRAELYPVPYESIRWEGTADHVAEIDNYSPMHPVMHVANAVLRLWESWGGSLMRALRRRGLAFALDYMAAEDNQTNYVCIGPVNKVFCLLTAS</sequence>
<evidence type="ECO:0000259" key="3">
    <source>
        <dbReference type="Pfam" id="PF13249"/>
    </source>
</evidence>
<evidence type="ECO:0000313" key="5">
    <source>
        <dbReference type="Proteomes" id="UP000037460"/>
    </source>
</evidence>
<keyword evidence="5" id="KW-1185">Reference proteome</keyword>
<accession>A0A0M0JCZ9</accession>
<keyword evidence="2" id="KW-1133">Transmembrane helix</keyword>
<dbReference type="InterPro" id="IPR018333">
    <property type="entry name" value="Squalene_cyclase"/>
</dbReference>
<dbReference type="Proteomes" id="UP000037460">
    <property type="component" value="Unassembled WGS sequence"/>
</dbReference>
<keyword evidence="2" id="KW-0812">Transmembrane</keyword>
<dbReference type="PANTHER" id="PTHR11764">
    <property type="entry name" value="TERPENE CYCLASE/MUTASE FAMILY MEMBER"/>
    <property type="match status" value="1"/>
</dbReference>
<reference evidence="5" key="1">
    <citation type="journal article" date="2015" name="PLoS Genet.">
        <title>Genome Sequence and Transcriptome Analyses of Chrysochromulina tobin: Metabolic Tools for Enhanced Algal Fitness in the Prominent Order Prymnesiales (Haptophyceae).</title>
        <authorList>
            <person name="Hovde B.T."/>
            <person name="Deodato C.R."/>
            <person name="Hunsperger H.M."/>
            <person name="Ryken S.A."/>
            <person name="Yost W."/>
            <person name="Jha R.K."/>
            <person name="Patterson J."/>
            <person name="Monnat R.J. Jr."/>
            <person name="Barlow S.B."/>
            <person name="Starkenburg S.R."/>
            <person name="Cattolico R.A."/>
        </authorList>
    </citation>
    <scope>NUCLEOTIDE SEQUENCE</scope>
    <source>
        <strain evidence="5">CCMP291</strain>
    </source>
</reference>
<dbReference type="PANTHER" id="PTHR11764:SF20">
    <property type="entry name" value="LANOSTEROL SYNTHASE"/>
    <property type="match status" value="1"/>
</dbReference>
<protein>
    <submittedName>
        <fullName evidence="4">Cycloartenol synthase</fullName>
    </submittedName>
</protein>
<dbReference type="Gene3D" id="1.50.10.20">
    <property type="match status" value="1"/>
</dbReference>